<feature type="transmembrane region" description="Helical" evidence="8">
    <location>
        <begin position="43"/>
        <end position="62"/>
    </location>
</feature>
<evidence type="ECO:0000256" key="4">
    <source>
        <dbReference type="ARBA" id="ARBA00022692"/>
    </source>
</evidence>
<keyword evidence="4 8" id="KW-0812">Transmembrane</keyword>
<feature type="transmembrane region" description="Helical" evidence="8">
    <location>
        <begin position="100"/>
        <end position="124"/>
    </location>
</feature>
<accession>A0ABW0GU45</accession>
<feature type="domain" description="Ammonium transporter AmtB-like" evidence="9">
    <location>
        <begin position="10"/>
        <end position="402"/>
    </location>
</feature>
<evidence type="ECO:0000256" key="6">
    <source>
        <dbReference type="ARBA" id="ARBA00023136"/>
    </source>
</evidence>
<sequence length="414" mass="44261">MSSINPGDTAFLLICTALVCMMTPALALFYGGMVKQRDVLSIMIQNFVCIGVVSLIWVFGGFSLAFGPSIGGVIGNIGTYFGMYQIGVEPNPAYAKSVPFILVFGYQMMFAIITPALMTGAFVGRIRFGPYLIFIALWTILIYLPVAHWVWGGGFLSKLGVVDFAGGIVIHATAGVSALATAGYLGKRCVAAGESTKSAPTSLPLVALGAGLLWFGWFGFNAGGAYAADALAAYAFTNTMLAGSIAMLVWMYWEWRETGRPSFSGVLVGAVTGLATITPASGYVEPISALLIGAIGATACYYAKYIQEWLKIDDTLEVFRAHGIGGITGSILIGVLASSHINAVSAGLYQLLVQIAAILTVCVYAWIITHLLLRALDRLSNLRVPEKMQEEDLDADLYGERAFNLWNMKASEDR</sequence>
<gene>
    <name evidence="10" type="ORF">ACFPLB_03090</name>
</gene>
<dbReference type="Gene3D" id="1.10.3430.10">
    <property type="entry name" value="Ammonium transporter AmtB like domains"/>
    <property type="match status" value="1"/>
</dbReference>
<evidence type="ECO:0000256" key="2">
    <source>
        <dbReference type="ARBA" id="ARBA00005887"/>
    </source>
</evidence>
<keyword evidence="11" id="KW-1185">Reference proteome</keyword>
<keyword evidence="6 8" id="KW-0472">Membrane</keyword>
<organism evidence="10 11">
    <name type="scientific">Aquamicrobium segne</name>
    <dbReference type="NCBI Taxonomy" id="469547"/>
    <lineage>
        <taxon>Bacteria</taxon>
        <taxon>Pseudomonadati</taxon>
        <taxon>Pseudomonadota</taxon>
        <taxon>Alphaproteobacteria</taxon>
        <taxon>Hyphomicrobiales</taxon>
        <taxon>Phyllobacteriaceae</taxon>
        <taxon>Aquamicrobium</taxon>
    </lineage>
</organism>
<comment type="caution">
    <text evidence="10">The sequence shown here is derived from an EMBL/GenBank/DDBJ whole genome shotgun (WGS) entry which is preliminary data.</text>
</comment>
<feature type="transmembrane region" description="Helical" evidence="8">
    <location>
        <begin position="318"/>
        <end position="339"/>
    </location>
</feature>
<evidence type="ECO:0000256" key="1">
    <source>
        <dbReference type="ARBA" id="ARBA00004141"/>
    </source>
</evidence>
<evidence type="ECO:0000256" key="3">
    <source>
        <dbReference type="ARBA" id="ARBA00022448"/>
    </source>
</evidence>
<keyword evidence="3 8" id="KW-0813">Transport</keyword>
<feature type="transmembrane region" description="Helical" evidence="8">
    <location>
        <begin position="265"/>
        <end position="281"/>
    </location>
</feature>
<feature type="transmembrane region" description="Helical" evidence="8">
    <location>
        <begin position="287"/>
        <end position="306"/>
    </location>
</feature>
<feature type="transmembrane region" description="Helical" evidence="8">
    <location>
        <begin position="198"/>
        <end position="220"/>
    </location>
</feature>
<evidence type="ECO:0000259" key="9">
    <source>
        <dbReference type="Pfam" id="PF00909"/>
    </source>
</evidence>
<feature type="transmembrane region" description="Helical" evidence="8">
    <location>
        <begin position="351"/>
        <end position="373"/>
    </location>
</feature>
<dbReference type="InterPro" id="IPR024041">
    <property type="entry name" value="NH4_transpt_AmtB-like_dom"/>
</dbReference>
<dbReference type="NCBIfam" id="TIGR00836">
    <property type="entry name" value="amt"/>
    <property type="match status" value="1"/>
</dbReference>
<dbReference type="Pfam" id="PF00909">
    <property type="entry name" value="Ammonium_transp"/>
    <property type="match status" value="1"/>
</dbReference>
<comment type="subcellular location">
    <subcellularLocation>
        <location evidence="8">Cell membrane</location>
        <topology evidence="8">Multi-pass membrane protein</topology>
    </subcellularLocation>
    <subcellularLocation>
        <location evidence="1">Membrane</location>
        <topology evidence="1">Multi-pass membrane protein</topology>
    </subcellularLocation>
</comment>
<evidence type="ECO:0000313" key="11">
    <source>
        <dbReference type="Proteomes" id="UP001596016"/>
    </source>
</evidence>
<comment type="similarity">
    <text evidence="2 8">Belongs to the ammonia transporter channel (TC 1.A.11.2) family.</text>
</comment>
<name>A0ABW0GU45_9HYPH</name>
<dbReference type="RefSeq" id="WP_378227819.1">
    <property type="nucleotide sequence ID" value="NZ_JBHSLL010000011.1"/>
</dbReference>
<dbReference type="SUPFAM" id="SSF111352">
    <property type="entry name" value="Ammonium transporter"/>
    <property type="match status" value="1"/>
</dbReference>
<evidence type="ECO:0000256" key="5">
    <source>
        <dbReference type="ARBA" id="ARBA00022989"/>
    </source>
</evidence>
<dbReference type="InterPro" id="IPR029020">
    <property type="entry name" value="Ammonium/urea_transptr"/>
</dbReference>
<reference evidence="11" key="1">
    <citation type="journal article" date="2019" name="Int. J. Syst. Evol. Microbiol.">
        <title>The Global Catalogue of Microorganisms (GCM) 10K type strain sequencing project: providing services to taxonomists for standard genome sequencing and annotation.</title>
        <authorList>
            <consortium name="The Broad Institute Genomics Platform"/>
            <consortium name="The Broad Institute Genome Sequencing Center for Infectious Disease"/>
            <person name="Wu L."/>
            <person name="Ma J."/>
        </authorList>
    </citation>
    <scope>NUCLEOTIDE SEQUENCE [LARGE SCALE GENOMIC DNA]</scope>
    <source>
        <strain evidence="11">CGMCC 4.1415</strain>
    </source>
</reference>
<evidence type="ECO:0000256" key="8">
    <source>
        <dbReference type="RuleBase" id="RU362002"/>
    </source>
</evidence>
<keyword evidence="7 8" id="KW-0924">Ammonia transport</keyword>
<evidence type="ECO:0000256" key="7">
    <source>
        <dbReference type="ARBA" id="ARBA00023177"/>
    </source>
</evidence>
<dbReference type="EMBL" id="JBHSLL010000011">
    <property type="protein sequence ID" value="MFC5384947.1"/>
    <property type="molecule type" value="Genomic_DNA"/>
</dbReference>
<dbReference type="Proteomes" id="UP001596016">
    <property type="component" value="Unassembled WGS sequence"/>
</dbReference>
<dbReference type="PANTHER" id="PTHR43029:SF10">
    <property type="entry name" value="AMMONIUM TRANSPORTER MEP2"/>
    <property type="match status" value="1"/>
</dbReference>
<proteinExistence type="inferred from homology"/>
<evidence type="ECO:0000313" key="10">
    <source>
        <dbReference type="EMBL" id="MFC5384947.1"/>
    </source>
</evidence>
<feature type="transmembrane region" description="Helical" evidence="8">
    <location>
        <begin position="232"/>
        <end position="253"/>
    </location>
</feature>
<dbReference type="PANTHER" id="PTHR43029">
    <property type="entry name" value="AMMONIUM TRANSPORTER MEP2"/>
    <property type="match status" value="1"/>
</dbReference>
<feature type="transmembrane region" description="Helical" evidence="8">
    <location>
        <begin position="131"/>
        <end position="152"/>
    </location>
</feature>
<protein>
    <recommendedName>
        <fullName evidence="8">Ammonium transporter</fullName>
    </recommendedName>
</protein>
<dbReference type="InterPro" id="IPR001905">
    <property type="entry name" value="Ammonium_transpt"/>
</dbReference>
<feature type="transmembrane region" description="Helical" evidence="8">
    <location>
        <begin position="164"/>
        <end position="186"/>
    </location>
</feature>
<keyword evidence="5 8" id="KW-1133">Transmembrane helix</keyword>